<dbReference type="SUPFAM" id="SSF53448">
    <property type="entry name" value="Nucleotide-diphospho-sugar transferases"/>
    <property type="match status" value="1"/>
</dbReference>
<dbReference type="Gene3D" id="3.90.550.10">
    <property type="entry name" value="Spore Coat Polysaccharide Biosynthesis Protein SpsA, Chain A"/>
    <property type="match status" value="1"/>
</dbReference>
<name>A0A109QXA2_9MICO</name>
<dbReference type="EMBL" id="CP014145">
    <property type="protein sequence ID" value="AMB59582.1"/>
    <property type="molecule type" value="Genomic_DNA"/>
</dbReference>
<evidence type="ECO:0000259" key="1">
    <source>
        <dbReference type="Pfam" id="PF00535"/>
    </source>
</evidence>
<evidence type="ECO:0000313" key="3">
    <source>
        <dbReference type="Proteomes" id="UP000058305"/>
    </source>
</evidence>
<dbReference type="InterPro" id="IPR029044">
    <property type="entry name" value="Nucleotide-diphossugar_trans"/>
</dbReference>
<reference evidence="3" key="2">
    <citation type="submission" date="2016-01" db="EMBL/GenBank/DDBJ databases">
        <title>First complete genome sequence of a species in the genus Microterricola, an extremophilic cold active enzyme producing strain ERGS5:02 isolated from Sikkim Himalaya.</title>
        <authorList>
            <person name="Kumar R."/>
            <person name="Singh D."/>
            <person name="Swarnkar M.K."/>
        </authorList>
    </citation>
    <scope>NUCLEOTIDE SEQUENCE [LARGE SCALE GENOMIC DNA]</scope>
    <source>
        <strain evidence="3">ERGS5:02</strain>
    </source>
</reference>
<keyword evidence="3" id="KW-1185">Reference proteome</keyword>
<proteinExistence type="predicted"/>
<organism evidence="2 3">
    <name type="scientific">Microterricola viridarii</name>
    <dbReference type="NCBI Taxonomy" id="412690"/>
    <lineage>
        <taxon>Bacteria</taxon>
        <taxon>Bacillati</taxon>
        <taxon>Actinomycetota</taxon>
        <taxon>Actinomycetes</taxon>
        <taxon>Micrococcales</taxon>
        <taxon>Microbacteriaceae</taxon>
        <taxon>Microterricola</taxon>
    </lineage>
</organism>
<dbReference type="OrthoDB" id="2676521at2"/>
<dbReference type="Proteomes" id="UP000058305">
    <property type="component" value="Chromosome"/>
</dbReference>
<accession>A0A109QXA2</accession>
<gene>
    <name evidence="2" type="ORF">AWU67_12690</name>
</gene>
<dbReference type="RefSeq" id="WP_067229667.1">
    <property type="nucleotide sequence ID" value="NZ_CP014145.1"/>
</dbReference>
<dbReference type="InterPro" id="IPR001173">
    <property type="entry name" value="Glyco_trans_2-like"/>
</dbReference>
<dbReference type="InterPro" id="IPR050834">
    <property type="entry name" value="Glycosyltransf_2"/>
</dbReference>
<evidence type="ECO:0000313" key="2">
    <source>
        <dbReference type="EMBL" id="AMB59582.1"/>
    </source>
</evidence>
<protein>
    <recommendedName>
        <fullName evidence="1">Glycosyltransferase 2-like domain-containing protein</fullName>
    </recommendedName>
</protein>
<feature type="domain" description="Glycosyltransferase 2-like" evidence="1">
    <location>
        <begin position="9"/>
        <end position="132"/>
    </location>
</feature>
<dbReference type="PANTHER" id="PTHR43685:SF11">
    <property type="entry name" value="GLYCOSYLTRANSFERASE TAGX-RELATED"/>
    <property type="match status" value="1"/>
</dbReference>
<sequence>MAEAPWTVSVVIPTVGRAELGRAIESVAAQSYPAAEILIVSDTADPIHLPDLPGLRLLTVGPRAGGNAARQHGIESAHGRLVALLDDDDEWFPDHLSELVTLVQRANPTDDRWVASSRVVARRAGGDEVWPDRPIRDDEQLSHYLFRKSSVKGGVGFMQASTLVFPRSLAMDIPFDPALRFHQDVAWLNALSRSSQPPRVFQPESPTVVHHIGNGVAKSITSAKSIAWARQHLDASDRRTIGDFIAVHSLNAAKNEDSVRRMWETLRTAFTVGRPGPAATIYACALIAQVSLRRPGRG</sequence>
<dbReference type="CDD" id="cd00761">
    <property type="entry name" value="Glyco_tranf_GTA_type"/>
    <property type="match status" value="1"/>
</dbReference>
<reference evidence="2 3" key="1">
    <citation type="journal article" date="2016" name="J. Biotechnol.">
        <title>First complete genome sequence of a species in the genus Microterricola, an extremophilic cold active enzyme producing bacterial strain ERGS5:02 isolated from Sikkim Himalaya.</title>
        <authorList>
            <person name="Himanshu"/>
            <person name="Swarnkar M.K."/>
            <person name="Singh D."/>
            <person name="Kumar R."/>
        </authorList>
    </citation>
    <scope>NUCLEOTIDE SEQUENCE [LARGE SCALE GENOMIC DNA]</scope>
    <source>
        <strain evidence="2 3">ERGS5:02</strain>
    </source>
</reference>
<dbReference type="KEGG" id="mvd:AWU67_12690"/>
<dbReference type="AlphaFoldDB" id="A0A109QXA2"/>
<dbReference type="Pfam" id="PF00535">
    <property type="entry name" value="Glycos_transf_2"/>
    <property type="match status" value="1"/>
</dbReference>
<dbReference type="PANTHER" id="PTHR43685">
    <property type="entry name" value="GLYCOSYLTRANSFERASE"/>
    <property type="match status" value="1"/>
</dbReference>